<feature type="transmembrane region" description="Helical" evidence="1">
    <location>
        <begin position="76"/>
        <end position="97"/>
    </location>
</feature>
<organism evidence="2 3">
    <name type="scientific">Algibacter lectus</name>
    <dbReference type="NCBI Taxonomy" id="221126"/>
    <lineage>
        <taxon>Bacteria</taxon>
        <taxon>Pseudomonadati</taxon>
        <taxon>Bacteroidota</taxon>
        <taxon>Flavobacteriia</taxon>
        <taxon>Flavobacteriales</taxon>
        <taxon>Flavobacteriaceae</taxon>
        <taxon>Algibacter</taxon>
    </lineage>
</organism>
<comment type="caution">
    <text evidence="2">The sequence shown here is derived from an EMBL/GenBank/DDBJ whole genome shotgun (WGS) entry which is preliminary data.</text>
</comment>
<name>A0A090X6I3_9FLAO</name>
<evidence type="ECO:0000256" key="1">
    <source>
        <dbReference type="SAM" id="Phobius"/>
    </source>
</evidence>
<evidence type="ECO:0000313" key="2">
    <source>
        <dbReference type="EMBL" id="GAL81332.1"/>
    </source>
</evidence>
<accession>A0A090X6I3</accession>
<evidence type="ECO:0000313" key="3">
    <source>
        <dbReference type="Proteomes" id="UP000029643"/>
    </source>
</evidence>
<proteinExistence type="predicted"/>
<dbReference type="Proteomes" id="UP000029643">
    <property type="component" value="Unassembled WGS sequence"/>
</dbReference>
<reference evidence="2 3" key="1">
    <citation type="journal article" date="2014" name="Genome Announc.">
        <title>Draft Genome Sequences of Marine Flavobacterium Algibacter lectus Strains SS8 and NR4.</title>
        <authorList>
            <person name="Takatani N."/>
            <person name="Nakanishi M."/>
            <person name="Meirelles P."/>
            <person name="Mino S."/>
            <person name="Suda W."/>
            <person name="Oshima K."/>
            <person name="Hattori M."/>
            <person name="Ohkuma M."/>
            <person name="Hosokawa M."/>
            <person name="Miyashita K."/>
            <person name="Thompson F.L."/>
            <person name="Niwa A."/>
            <person name="Sawabe T."/>
            <person name="Sawabe T."/>
        </authorList>
    </citation>
    <scope>NUCLEOTIDE SEQUENCE [LARGE SCALE GENOMIC DNA]</scope>
    <source>
        <strain evidence="3">JCM19274</strain>
    </source>
</reference>
<feature type="transmembrane region" description="Helical" evidence="1">
    <location>
        <begin position="51"/>
        <end position="70"/>
    </location>
</feature>
<keyword evidence="1" id="KW-0812">Transmembrane</keyword>
<sequence>MRWKDLTLIGDNFTYKLSSTSYTNYEELRRELIKGLKRNNKAEDKWNNNNLTYIGVGVILFGLLIGLWFWNATEIVNEKILSIIISIGFIGYGIFLLNRRKKASR</sequence>
<dbReference type="AlphaFoldDB" id="A0A090X6I3"/>
<dbReference type="EMBL" id="BBNU01000015">
    <property type="protein sequence ID" value="GAL81332.1"/>
    <property type="molecule type" value="Genomic_DNA"/>
</dbReference>
<protein>
    <submittedName>
        <fullName evidence="2">Uncharacterized protein</fullName>
    </submittedName>
</protein>
<gene>
    <name evidence="2" type="ORF">JCM19274_2408</name>
</gene>
<keyword evidence="1" id="KW-0472">Membrane</keyword>
<dbReference type="RefSeq" id="WP_042499647.1">
    <property type="nucleotide sequence ID" value="NZ_BBNU01000015.1"/>
</dbReference>
<keyword evidence="1" id="KW-1133">Transmembrane helix</keyword>